<evidence type="ECO:0000256" key="8">
    <source>
        <dbReference type="ARBA" id="ARBA00022676"/>
    </source>
</evidence>
<comment type="similarity">
    <text evidence="5">Belongs to the purine/pyrimidine phosphoribosyltransferase family.</text>
</comment>
<dbReference type="InterPro" id="IPR050408">
    <property type="entry name" value="HGPRT"/>
</dbReference>
<comment type="cofactor">
    <cofactor evidence="1">
        <name>Mg(2+)</name>
        <dbReference type="ChEBI" id="CHEBI:18420"/>
    </cofactor>
</comment>
<dbReference type="eggNOG" id="KOG0331">
    <property type="taxonomic scope" value="Eukaryota"/>
</dbReference>
<dbReference type="InterPro" id="IPR000836">
    <property type="entry name" value="PRTase_dom"/>
</dbReference>
<dbReference type="PANTHER" id="PTHR43340:SF1">
    <property type="entry name" value="HYPOXANTHINE PHOSPHORIBOSYLTRANSFERASE"/>
    <property type="match status" value="1"/>
</dbReference>
<name>W9QT07_9ROSA</name>
<comment type="pathway">
    <text evidence="4">Pyrimidine metabolism; CTP biosynthesis via salvage pathway; CTP from cytidine: step 1/3.</text>
</comment>
<evidence type="ECO:0000256" key="6">
    <source>
        <dbReference type="ARBA" id="ARBA00011895"/>
    </source>
</evidence>
<evidence type="ECO:0000313" key="15">
    <source>
        <dbReference type="EMBL" id="EXB37792.1"/>
    </source>
</evidence>
<dbReference type="SUPFAM" id="SSF53271">
    <property type="entry name" value="PRTase-like"/>
    <property type="match status" value="1"/>
</dbReference>
<accession>W9QT07</accession>
<dbReference type="GO" id="GO:0005524">
    <property type="term" value="F:ATP binding"/>
    <property type="evidence" value="ECO:0007669"/>
    <property type="project" value="InterPro"/>
</dbReference>
<evidence type="ECO:0000256" key="9">
    <source>
        <dbReference type="ARBA" id="ARBA00022679"/>
    </source>
</evidence>
<keyword evidence="11" id="KW-0660">Purine salvage</keyword>
<sequence length="601" mass="66014">MDSHIERVLWTQDQIAARVSSLASQISADLSALSPPPSVAVVGVATGAFLFLADLVRLIRLPVSVDFVRAESYGSGTESSGRPRISSGLKLDVKGKHVILVEDIVDTGSTVACLVEHLKSKGATSVSVCTFLDKPARRKVQFELVGQGKFYAGFECPDYFVVGYGMDFAELYRNLPYVGVLKPEHYKFETNPNVTTTTNKGSLDREENEIRVRDNVTSLVVTWQAFFVPCRHDKAARRLSPMAQHKQALQINTSIHLTRSEESRRKKTNRTGKAAATKARKAMRGTSTAARALLKLCFRHSNLPRRSPTNPDTSLLGLSRFLSSTGIAHITIETTTRLNNVDKQPNPRSDMVLPQKPISYKEMNEAKLASFRHLGVGQRLTEAVKELGILFPAEIHCAGIPPILKGKSLVLTSHNESVGSFTLGVLTYLLPLIQLLTVVKFLLKPVKSKTTVEDGQLESNVQEDASDASVGLLVTTPGEVLQKIEEGSVVPNEIRYLVFDEVDDIFNHGLGPEIQKFLSPLKEHASNSNDQSVQTILVTSMITKVLREDLSSLVEHLESSHAEVAAITVEIDQTEAFHLLESPEALKKKAEEVVHSLQPSS</sequence>
<dbReference type="GO" id="GO:0032263">
    <property type="term" value="P:GMP salvage"/>
    <property type="evidence" value="ECO:0007669"/>
    <property type="project" value="TreeGrafter"/>
</dbReference>
<dbReference type="Pfam" id="PF00156">
    <property type="entry name" value="Pribosyltran"/>
    <property type="match status" value="1"/>
</dbReference>
<protein>
    <recommendedName>
        <fullName evidence="6">hypoxanthine phosphoribosyltransferase</fullName>
        <ecNumber evidence="6">2.4.2.8</ecNumber>
    </recommendedName>
</protein>
<dbReference type="InterPro" id="IPR029057">
    <property type="entry name" value="PRTase-like"/>
</dbReference>
<dbReference type="InterPro" id="IPR011545">
    <property type="entry name" value="DEAD/DEAH_box_helicase_dom"/>
</dbReference>
<evidence type="ECO:0000256" key="1">
    <source>
        <dbReference type="ARBA" id="ARBA00001946"/>
    </source>
</evidence>
<proteinExistence type="inferred from homology"/>
<dbReference type="GO" id="GO:0006166">
    <property type="term" value="P:purine ribonucleoside salvage"/>
    <property type="evidence" value="ECO:0007669"/>
    <property type="project" value="UniProtKB-KW"/>
</dbReference>
<keyword evidence="16" id="KW-1185">Reference proteome</keyword>
<evidence type="ECO:0000256" key="5">
    <source>
        <dbReference type="ARBA" id="ARBA00008391"/>
    </source>
</evidence>
<keyword evidence="13" id="KW-0460">Magnesium</keyword>
<dbReference type="FunFam" id="3.40.50.2020:FF:000057">
    <property type="entry name" value="Hypoxanthine phosphoribosyltransferase"/>
    <property type="match status" value="1"/>
</dbReference>
<dbReference type="SUPFAM" id="SSF52540">
    <property type="entry name" value="P-loop containing nucleoside triphosphate hydrolases"/>
    <property type="match status" value="1"/>
</dbReference>
<comment type="subcellular location">
    <subcellularLocation>
        <location evidence="2">Cytoplasm</location>
    </subcellularLocation>
</comment>
<dbReference type="GO" id="GO:0006178">
    <property type="term" value="P:guanine salvage"/>
    <property type="evidence" value="ECO:0007669"/>
    <property type="project" value="TreeGrafter"/>
</dbReference>
<dbReference type="SMART" id="SM00517">
    <property type="entry name" value="PolyA"/>
    <property type="match status" value="1"/>
</dbReference>
<evidence type="ECO:0000256" key="13">
    <source>
        <dbReference type="ARBA" id="ARBA00022842"/>
    </source>
</evidence>
<dbReference type="eggNOG" id="KOG3367">
    <property type="taxonomic scope" value="Eukaryota"/>
</dbReference>
<dbReference type="PROSITE" id="PS51192">
    <property type="entry name" value="HELICASE_ATP_BIND_1"/>
    <property type="match status" value="1"/>
</dbReference>
<dbReference type="Gene3D" id="3.40.50.300">
    <property type="entry name" value="P-loop containing nucleotide triphosphate hydrolases"/>
    <property type="match status" value="1"/>
</dbReference>
<dbReference type="SUPFAM" id="SSF63570">
    <property type="entry name" value="PABC (PABP) domain"/>
    <property type="match status" value="1"/>
</dbReference>
<dbReference type="NCBIfam" id="TIGR01203">
    <property type="entry name" value="HGPRTase"/>
    <property type="match status" value="1"/>
</dbReference>
<gene>
    <name evidence="15" type="ORF">L484_002726</name>
</gene>
<dbReference type="PANTHER" id="PTHR43340">
    <property type="entry name" value="HYPOXANTHINE-GUANINE PHOSPHORIBOSYLTRANSFERASE"/>
    <property type="match status" value="1"/>
</dbReference>
<dbReference type="STRING" id="981085.W9QT07"/>
<keyword evidence="10" id="KW-0479">Metal-binding</keyword>
<dbReference type="CDD" id="cd06223">
    <property type="entry name" value="PRTases_typeI"/>
    <property type="match status" value="1"/>
</dbReference>
<organism evidence="15 16">
    <name type="scientific">Morus notabilis</name>
    <dbReference type="NCBI Taxonomy" id="981085"/>
    <lineage>
        <taxon>Eukaryota</taxon>
        <taxon>Viridiplantae</taxon>
        <taxon>Streptophyta</taxon>
        <taxon>Embryophyta</taxon>
        <taxon>Tracheophyta</taxon>
        <taxon>Spermatophyta</taxon>
        <taxon>Magnoliopsida</taxon>
        <taxon>eudicotyledons</taxon>
        <taxon>Gunneridae</taxon>
        <taxon>Pentapetalae</taxon>
        <taxon>rosids</taxon>
        <taxon>fabids</taxon>
        <taxon>Rosales</taxon>
        <taxon>Moraceae</taxon>
        <taxon>Moreae</taxon>
        <taxon>Morus</taxon>
    </lineage>
</organism>
<dbReference type="GO" id="GO:0004422">
    <property type="term" value="F:hypoxanthine phosphoribosyltransferase activity"/>
    <property type="evidence" value="ECO:0007669"/>
    <property type="project" value="InterPro"/>
</dbReference>
<dbReference type="InterPro" id="IPR002004">
    <property type="entry name" value="PABP_HYD_C"/>
</dbReference>
<dbReference type="Gene3D" id="3.40.50.2020">
    <property type="match status" value="1"/>
</dbReference>
<dbReference type="InterPro" id="IPR014001">
    <property type="entry name" value="Helicase_ATP-bd"/>
</dbReference>
<evidence type="ECO:0000256" key="4">
    <source>
        <dbReference type="ARBA" id="ARBA00004784"/>
    </source>
</evidence>
<keyword evidence="12" id="KW-0547">Nucleotide-binding</keyword>
<dbReference type="EC" id="2.4.2.8" evidence="6"/>
<dbReference type="GO" id="GO:0000287">
    <property type="term" value="F:magnesium ion binding"/>
    <property type="evidence" value="ECO:0007669"/>
    <property type="project" value="TreeGrafter"/>
</dbReference>
<dbReference type="Pfam" id="PF00270">
    <property type="entry name" value="DEAD"/>
    <property type="match status" value="1"/>
</dbReference>
<evidence type="ECO:0000313" key="16">
    <source>
        <dbReference type="Proteomes" id="UP000030645"/>
    </source>
</evidence>
<evidence type="ECO:0000256" key="3">
    <source>
        <dbReference type="ARBA" id="ARBA00004669"/>
    </source>
</evidence>
<comment type="pathway">
    <text evidence="3">Purine metabolism; IMP biosynthesis via salvage pathway; IMP from hypoxanthine: step 1/1.</text>
</comment>
<keyword evidence="7" id="KW-0963">Cytoplasm</keyword>
<evidence type="ECO:0000256" key="7">
    <source>
        <dbReference type="ARBA" id="ARBA00022490"/>
    </source>
</evidence>
<reference evidence="16" key="1">
    <citation type="submission" date="2013-01" db="EMBL/GenBank/DDBJ databases">
        <title>Draft Genome Sequence of a Mulberry Tree, Morus notabilis C.K. Schneid.</title>
        <authorList>
            <person name="He N."/>
            <person name="Zhao S."/>
        </authorList>
    </citation>
    <scope>NUCLEOTIDE SEQUENCE</scope>
</reference>
<dbReference type="GO" id="GO:0032264">
    <property type="term" value="P:IMP salvage"/>
    <property type="evidence" value="ECO:0007669"/>
    <property type="project" value="TreeGrafter"/>
</dbReference>
<dbReference type="Proteomes" id="UP000030645">
    <property type="component" value="Unassembled WGS sequence"/>
</dbReference>
<keyword evidence="8" id="KW-0328">Glycosyltransferase</keyword>
<dbReference type="GO" id="GO:0005829">
    <property type="term" value="C:cytosol"/>
    <property type="evidence" value="ECO:0007669"/>
    <property type="project" value="TreeGrafter"/>
</dbReference>
<evidence type="ECO:0000256" key="10">
    <source>
        <dbReference type="ARBA" id="ARBA00022723"/>
    </source>
</evidence>
<dbReference type="InterPro" id="IPR005904">
    <property type="entry name" value="Hxn_phspho_trans"/>
</dbReference>
<dbReference type="GO" id="GO:0046100">
    <property type="term" value="P:hypoxanthine metabolic process"/>
    <property type="evidence" value="ECO:0007669"/>
    <property type="project" value="TreeGrafter"/>
</dbReference>
<keyword evidence="9" id="KW-0808">Transferase</keyword>
<evidence type="ECO:0000256" key="12">
    <source>
        <dbReference type="ARBA" id="ARBA00022741"/>
    </source>
</evidence>
<evidence type="ECO:0000259" key="14">
    <source>
        <dbReference type="PROSITE" id="PS51192"/>
    </source>
</evidence>
<dbReference type="InterPro" id="IPR036053">
    <property type="entry name" value="PABP-dom"/>
</dbReference>
<dbReference type="EMBL" id="KE343659">
    <property type="protein sequence ID" value="EXB37792.1"/>
    <property type="molecule type" value="Genomic_DNA"/>
</dbReference>
<evidence type="ECO:0000256" key="2">
    <source>
        <dbReference type="ARBA" id="ARBA00004496"/>
    </source>
</evidence>
<evidence type="ECO:0000256" key="11">
    <source>
        <dbReference type="ARBA" id="ARBA00022726"/>
    </source>
</evidence>
<feature type="domain" description="Helicase ATP-binding" evidence="14">
    <location>
        <begin position="400"/>
        <end position="560"/>
    </location>
</feature>
<dbReference type="GO" id="GO:0003723">
    <property type="term" value="F:RNA binding"/>
    <property type="evidence" value="ECO:0007669"/>
    <property type="project" value="InterPro"/>
</dbReference>
<dbReference type="AlphaFoldDB" id="W9QT07"/>
<dbReference type="InterPro" id="IPR027417">
    <property type="entry name" value="P-loop_NTPase"/>
</dbReference>